<accession>A0ABU0INH2</accession>
<evidence type="ECO:0000256" key="1">
    <source>
        <dbReference type="SAM" id="Phobius"/>
    </source>
</evidence>
<reference evidence="2 3" key="1">
    <citation type="submission" date="2023-07" db="EMBL/GenBank/DDBJ databases">
        <title>Genomic Encyclopedia of Type Strains, Phase IV (KMG-IV): sequencing the most valuable type-strain genomes for metagenomic binning, comparative biology and taxonomic classification.</title>
        <authorList>
            <person name="Goeker M."/>
        </authorList>
    </citation>
    <scope>NUCLEOTIDE SEQUENCE [LARGE SCALE GENOMIC DNA]</scope>
    <source>
        <strain evidence="2 3">DSM 18695</strain>
    </source>
</reference>
<keyword evidence="1" id="KW-1133">Transmembrane helix</keyword>
<dbReference type="Pfam" id="PF13430">
    <property type="entry name" value="DUF4112"/>
    <property type="match status" value="1"/>
</dbReference>
<evidence type="ECO:0008006" key="4">
    <source>
        <dbReference type="Google" id="ProtNLM"/>
    </source>
</evidence>
<comment type="caution">
    <text evidence="2">The sequence shown here is derived from an EMBL/GenBank/DDBJ whole genome shotgun (WGS) entry which is preliminary data.</text>
</comment>
<evidence type="ECO:0000313" key="2">
    <source>
        <dbReference type="EMBL" id="MDQ0462569.1"/>
    </source>
</evidence>
<organism evidence="2 3">
    <name type="scientific">Caulobacter ginsengisoli</name>
    <dbReference type="NCBI Taxonomy" id="400775"/>
    <lineage>
        <taxon>Bacteria</taxon>
        <taxon>Pseudomonadati</taxon>
        <taxon>Pseudomonadota</taxon>
        <taxon>Alphaproteobacteria</taxon>
        <taxon>Caulobacterales</taxon>
        <taxon>Caulobacteraceae</taxon>
        <taxon>Caulobacter</taxon>
    </lineage>
</organism>
<protein>
    <recommendedName>
        <fullName evidence="4">DUF4112 domain-containing protein</fullName>
    </recommendedName>
</protein>
<evidence type="ECO:0000313" key="3">
    <source>
        <dbReference type="Proteomes" id="UP001228905"/>
    </source>
</evidence>
<dbReference type="Proteomes" id="UP001228905">
    <property type="component" value="Unassembled WGS sequence"/>
</dbReference>
<keyword evidence="3" id="KW-1185">Reference proteome</keyword>
<proteinExistence type="predicted"/>
<keyword evidence="1" id="KW-0472">Membrane</keyword>
<dbReference type="InterPro" id="IPR025187">
    <property type="entry name" value="DUF4112"/>
</dbReference>
<feature type="transmembrane region" description="Helical" evidence="1">
    <location>
        <begin position="36"/>
        <end position="56"/>
    </location>
</feature>
<name>A0ABU0INH2_9CAUL</name>
<dbReference type="RefSeq" id="WP_307345052.1">
    <property type="nucleotide sequence ID" value="NZ_JAUSVS010000001.1"/>
</dbReference>
<gene>
    <name evidence="2" type="ORF">QO010_000317</name>
</gene>
<dbReference type="EMBL" id="JAUSVS010000001">
    <property type="protein sequence ID" value="MDQ0462569.1"/>
    <property type="molecule type" value="Genomic_DNA"/>
</dbReference>
<keyword evidence="1" id="KW-0812">Transmembrane</keyword>
<sequence>MSREAAHRAWRSADTIKRLSDRVIGLGPFGLGLDGILAWVPGAGLIYGVGAGLMLLGEGVRAKASSGTMTRMLAYILADNFSDMIPIPFAGSIIDMAFPGHLMAANALLKDIEDRHGAPEGVSQKRWARKKPRKLAAMAARH</sequence>